<keyword evidence="3" id="KW-1185">Reference proteome</keyword>
<organism evidence="2 3">
    <name type="scientific">Phyllobacterium salinisoli</name>
    <dbReference type="NCBI Taxonomy" id="1899321"/>
    <lineage>
        <taxon>Bacteria</taxon>
        <taxon>Pseudomonadati</taxon>
        <taxon>Pseudomonadota</taxon>
        <taxon>Alphaproteobacteria</taxon>
        <taxon>Hyphomicrobiales</taxon>
        <taxon>Phyllobacteriaceae</taxon>
        <taxon>Phyllobacterium</taxon>
    </lineage>
</organism>
<name>A0A368JW78_9HYPH</name>
<dbReference type="PIRSF" id="PIRSF005419">
    <property type="entry name" value="FlhA"/>
    <property type="match status" value="1"/>
</dbReference>
<feature type="transmembrane region" description="Helical" evidence="1">
    <location>
        <begin position="18"/>
        <end position="36"/>
    </location>
</feature>
<dbReference type="GO" id="GO:0005886">
    <property type="term" value="C:plasma membrane"/>
    <property type="evidence" value="ECO:0007669"/>
    <property type="project" value="TreeGrafter"/>
</dbReference>
<comment type="caution">
    <text evidence="2">The sequence shown here is derived from an EMBL/GenBank/DDBJ whole genome shotgun (WGS) entry which is preliminary data.</text>
</comment>
<dbReference type="Proteomes" id="UP000253420">
    <property type="component" value="Unassembled WGS sequence"/>
</dbReference>
<keyword evidence="1" id="KW-0472">Membrane</keyword>
<proteinExistence type="predicted"/>
<dbReference type="Gene3D" id="3.40.50.12790">
    <property type="entry name" value="FHIPEP family, domain 4"/>
    <property type="match status" value="1"/>
</dbReference>
<dbReference type="RefSeq" id="WP_114442958.1">
    <property type="nucleotide sequence ID" value="NZ_QOZG01000041.1"/>
</dbReference>
<dbReference type="InterPro" id="IPR001712">
    <property type="entry name" value="T3SS_FHIPEP"/>
</dbReference>
<dbReference type="Gene3D" id="1.10.8.540">
    <property type="entry name" value="FHIPEP family, domain 3"/>
    <property type="match status" value="1"/>
</dbReference>
<feature type="transmembrane region" description="Helical" evidence="1">
    <location>
        <begin position="74"/>
        <end position="93"/>
    </location>
</feature>
<dbReference type="GO" id="GO:0009306">
    <property type="term" value="P:protein secretion"/>
    <property type="evidence" value="ECO:0007669"/>
    <property type="project" value="InterPro"/>
</dbReference>
<protein>
    <recommendedName>
        <fullName evidence="4">EscV/YscV/HrcV family type III secretion system export apparatus protein</fullName>
    </recommendedName>
</protein>
<gene>
    <name evidence="2" type="ORF">DUT91_24230</name>
</gene>
<keyword evidence="1" id="KW-0812">Transmembrane</keyword>
<feature type="transmembrane region" description="Helical" evidence="1">
    <location>
        <begin position="42"/>
        <end position="62"/>
    </location>
</feature>
<dbReference type="Pfam" id="PF00771">
    <property type="entry name" value="FHIPEP"/>
    <property type="match status" value="1"/>
</dbReference>
<dbReference type="InterPro" id="IPR042193">
    <property type="entry name" value="FHIPEP_3"/>
</dbReference>
<evidence type="ECO:0000313" key="3">
    <source>
        <dbReference type="Proteomes" id="UP000253420"/>
    </source>
</evidence>
<keyword evidence="1" id="KW-1133">Transmembrane helix</keyword>
<evidence type="ECO:0008006" key="4">
    <source>
        <dbReference type="Google" id="ProtNLM"/>
    </source>
</evidence>
<accession>A0A368JW78</accession>
<feature type="transmembrane region" description="Helical" evidence="1">
    <location>
        <begin position="113"/>
        <end position="132"/>
    </location>
</feature>
<sequence length="686" mass="75606">MNGKLTGFLAKAAQQKDMFLVVLLALVLVMLILPLPEFLIDVLITMNISAAILILLTSFHLLSPVQFSTFPSVLLLTTLFRLAISISTTRLILMDGSAGAIIKTFGEVVVGGNLVVGLVIFLVITLVQFLVITKGADRVAEIGARFALDGMPGKQMSIDADVRAGNLDVTGAQQARQKLEMEAKLFGSMDGAMKFVKGDAIAGLVIAAVNLLGGIAIGSFQHGMPMGDALHLYSLMTVGDGLVAQIPALMISMAAGSIVTRVANPDDLNLGTEIAQQLLGNRKTLLVAGLLISLFGFVPGFPTLIFLAIGVVVASGPYFVTRRERAMTIHAEADWTFKQLMLAETCNRIAKATGSKETVMLVLPSSIISINVSYFSKAFEALKASLEKEFFIKTGYWKFEIGNETELYRIFIKQELVGTGKYDPGAIFIKANPSYLLEMGIPPLSEFGAREGVLVDAKFSQKLQEDGVEFWSPCEQLLMHVKSTAIRNLEVFATFQNTSDLLFEVQRGNAALINDLREAMSNHKISQIMRFLLRERIPLTNHTRILEAILLWSNRRPDPLYVLQRVRREIADVITQRFALEGFLPVMVVAPTLESFIREGIRNTEEGTFLVLEPSICRHIVNKIREIIGEGYKKGQHPVLITQQDIRHTMYNIFHEHGIYMPVLAYQEVSPETVVYPVGYLSAEPD</sequence>
<evidence type="ECO:0000256" key="1">
    <source>
        <dbReference type="SAM" id="Phobius"/>
    </source>
</evidence>
<dbReference type="PANTHER" id="PTHR30161:SF2">
    <property type="entry name" value="INVASION PROTEIN INVA"/>
    <property type="match status" value="1"/>
</dbReference>
<dbReference type="PANTHER" id="PTHR30161">
    <property type="entry name" value="FLAGELLAR EXPORT PROTEIN, MEMBRANE FLHA SUBUNIT-RELATED"/>
    <property type="match status" value="1"/>
</dbReference>
<feature type="transmembrane region" description="Helical" evidence="1">
    <location>
        <begin position="201"/>
        <end position="222"/>
    </location>
</feature>
<dbReference type="OrthoDB" id="9759185at2"/>
<dbReference type="PRINTS" id="PR00949">
    <property type="entry name" value="TYPE3IMAPROT"/>
</dbReference>
<dbReference type="InterPro" id="IPR042196">
    <property type="entry name" value="FHIPEP_4"/>
</dbReference>
<reference evidence="2 3" key="1">
    <citation type="submission" date="2018-07" db="EMBL/GenBank/DDBJ databases">
        <title>The draft genome of Phyllobacterium salinisoli.</title>
        <authorList>
            <person name="Liu L."/>
            <person name="Li L."/>
            <person name="Zhang X."/>
            <person name="Liang L."/>
        </authorList>
    </citation>
    <scope>NUCLEOTIDE SEQUENCE [LARGE SCALE GENOMIC DNA]</scope>
    <source>
        <strain evidence="2 3">LLAN61</strain>
    </source>
</reference>
<dbReference type="EMBL" id="QOZG01000041">
    <property type="protein sequence ID" value="RCS21426.1"/>
    <property type="molecule type" value="Genomic_DNA"/>
</dbReference>
<evidence type="ECO:0000313" key="2">
    <source>
        <dbReference type="EMBL" id="RCS21426.1"/>
    </source>
</evidence>
<feature type="transmembrane region" description="Helical" evidence="1">
    <location>
        <begin position="284"/>
        <end position="313"/>
    </location>
</feature>
<dbReference type="AlphaFoldDB" id="A0A368JW78"/>
<feature type="transmembrane region" description="Helical" evidence="1">
    <location>
        <begin position="242"/>
        <end position="263"/>
    </location>
</feature>